<dbReference type="SUPFAM" id="SSF56219">
    <property type="entry name" value="DNase I-like"/>
    <property type="match status" value="1"/>
</dbReference>
<proteinExistence type="predicted"/>
<reference evidence="1 2" key="1">
    <citation type="submission" date="2024-07" db="EMBL/GenBank/DDBJ databases">
        <title>Chromosome-level genome assembly of the water stick insect Ranatra chinensis (Heteroptera: Nepidae).</title>
        <authorList>
            <person name="Liu X."/>
        </authorList>
    </citation>
    <scope>NUCLEOTIDE SEQUENCE [LARGE SCALE GENOMIC DNA]</scope>
    <source>
        <strain evidence="1">Cailab_2021Rc</strain>
        <tissue evidence="1">Muscle</tissue>
    </source>
</reference>
<dbReference type="Proteomes" id="UP001558652">
    <property type="component" value="Unassembled WGS sequence"/>
</dbReference>
<gene>
    <name evidence="1" type="ORF">AAG570_012484</name>
</gene>
<dbReference type="PANTHER" id="PTHR36688:SF1">
    <property type="entry name" value="ENDONUCLEASE_EXONUCLEASE_PHOSPHATASE DOMAIN-CONTAINING PROTEIN"/>
    <property type="match status" value="1"/>
</dbReference>
<dbReference type="EMBL" id="JBFDAA010000008">
    <property type="protein sequence ID" value="KAL1129539.1"/>
    <property type="molecule type" value="Genomic_DNA"/>
</dbReference>
<dbReference type="Gene3D" id="3.60.10.10">
    <property type="entry name" value="Endonuclease/exonuclease/phosphatase"/>
    <property type="match status" value="1"/>
</dbReference>
<keyword evidence="2" id="KW-1185">Reference proteome</keyword>
<dbReference type="AlphaFoldDB" id="A0ABD0Z291"/>
<feature type="non-terminal residue" evidence="1">
    <location>
        <position position="1"/>
    </location>
</feature>
<evidence type="ECO:0000313" key="2">
    <source>
        <dbReference type="Proteomes" id="UP001558652"/>
    </source>
</evidence>
<evidence type="ECO:0008006" key="3">
    <source>
        <dbReference type="Google" id="ProtNLM"/>
    </source>
</evidence>
<organism evidence="1 2">
    <name type="scientific">Ranatra chinensis</name>
    <dbReference type="NCBI Taxonomy" id="642074"/>
    <lineage>
        <taxon>Eukaryota</taxon>
        <taxon>Metazoa</taxon>
        <taxon>Ecdysozoa</taxon>
        <taxon>Arthropoda</taxon>
        <taxon>Hexapoda</taxon>
        <taxon>Insecta</taxon>
        <taxon>Pterygota</taxon>
        <taxon>Neoptera</taxon>
        <taxon>Paraneoptera</taxon>
        <taxon>Hemiptera</taxon>
        <taxon>Heteroptera</taxon>
        <taxon>Panheteroptera</taxon>
        <taxon>Nepomorpha</taxon>
        <taxon>Nepidae</taxon>
        <taxon>Ranatrinae</taxon>
        <taxon>Ranatra</taxon>
    </lineage>
</organism>
<evidence type="ECO:0000313" key="1">
    <source>
        <dbReference type="EMBL" id="KAL1129539.1"/>
    </source>
</evidence>
<sequence>IDLIAIQETHCNTEEQLKRRSKIPDYDLLGATYHHIYGVATYVKSNIDNATLISTLSNNNIHTVVVQIGSITVSNIYKPPDSSWPIAVIPIRPHPAIDVDDFNSHHEQWKYRDCNANGEAVVKWVEDEI</sequence>
<accession>A0ABD0Z291</accession>
<dbReference type="PANTHER" id="PTHR36688">
    <property type="entry name" value="ENDO/EXONUCLEASE/PHOSPHATASE DOMAIN-CONTAINING PROTEIN"/>
    <property type="match status" value="1"/>
</dbReference>
<protein>
    <recommendedName>
        <fullName evidence="3">Endonuclease/exonuclease/phosphatase domain-containing protein</fullName>
    </recommendedName>
</protein>
<dbReference type="InterPro" id="IPR052560">
    <property type="entry name" value="RdDP_mobile_element"/>
</dbReference>
<comment type="caution">
    <text evidence="1">The sequence shown here is derived from an EMBL/GenBank/DDBJ whole genome shotgun (WGS) entry which is preliminary data.</text>
</comment>
<name>A0ABD0Z291_9HEMI</name>
<dbReference type="InterPro" id="IPR036691">
    <property type="entry name" value="Endo/exonu/phosph_ase_sf"/>
</dbReference>